<protein>
    <submittedName>
        <fullName evidence="2">T9SS type A sorting domain-containing protein</fullName>
    </submittedName>
</protein>
<dbReference type="NCBIfam" id="TIGR04183">
    <property type="entry name" value="Por_Secre_tail"/>
    <property type="match status" value="1"/>
</dbReference>
<evidence type="ECO:0000313" key="2">
    <source>
        <dbReference type="EMBL" id="MBK0403989.1"/>
    </source>
</evidence>
<dbReference type="InterPro" id="IPR026444">
    <property type="entry name" value="Secre_tail"/>
</dbReference>
<accession>A0ABS1C3M4</accession>
<feature type="domain" description="Secretion system C-terminal sorting" evidence="1">
    <location>
        <begin position="474"/>
        <end position="544"/>
    </location>
</feature>
<keyword evidence="3" id="KW-1185">Reference proteome</keyword>
<evidence type="ECO:0000313" key="3">
    <source>
        <dbReference type="Proteomes" id="UP000644147"/>
    </source>
</evidence>
<sequence>MKIKPSLLVFTICLLVFPAFINFVQASYLVSSTITYLNIAPATYQVTLHAYRDCNGPAAGPVENIEIKAPGCNAGRFIALNLTNTRILRNPFCATAPFNCNPGMLAFQLVQYQGIVTFSTAEQTCSDWVISFNYGNSFRQQTENVVIPAGMYNETFLKLESGILNSSPQINSMDDPIAFFCYMRQAQYIFNATDPDCDSLSYELVAPLAGPNTPVTYKPHGVVAGSIVFNPSPNPPFSNPSNPQIAYAPNLGTHYSPTFPLQSYLVNWGSQPTGTITPWFKLNSKLGILNFIPATYNPNTAASTTNKYYVTVQINEWRKVNGVIKKIGFIRREFVFKIEDCGGNNLPHITPPVIPGHPFPADSIYTVQEGSVLNLQFTTFDQDPNDILSIESDVTTVLPGATFNLSSAAKPVGNINWLATLSPNCDQVRYFNIRVADNFCPFRGRNDFLIGVKVIKNPLSVSENLNTKSSLTAFPNPFSNEITFRLNEPTKAETITIYNLLGQQIEEIAIPKNTSAGHSITWQSADKHAAGTYVAKLISEDKTIQTLKFTKLQ</sequence>
<dbReference type="Proteomes" id="UP000644147">
    <property type="component" value="Unassembled WGS sequence"/>
</dbReference>
<reference evidence="2 3" key="1">
    <citation type="submission" date="2020-12" db="EMBL/GenBank/DDBJ databases">
        <title>Bacterial novel species Adhaeribacter sp. BT258 isolated from soil.</title>
        <authorList>
            <person name="Jung H.-Y."/>
        </authorList>
    </citation>
    <scope>NUCLEOTIDE SEQUENCE [LARGE SCALE GENOMIC DNA]</scope>
    <source>
        <strain evidence="2 3">BT258</strain>
    </source>
</reference>
<dbReference type="RefSeq" id="WP_200506829.1">
    <property type="nucleotide sequence ID" value="NZ_JAEHFX010000007.1"/>
</dbReference>
<organism evidence="2 3">
    <name type="scientific">Adhaeribacter terrigena</name>
    <dbReference type="NCBI Taxonomy" id="2793070"/>
    <lineage>
        <taxon>Bacteria</taxon>
        <taxon>Pseudomonadati</taxon>
        <taxon>Bacteroidota</taxon>
        <taxon>Cytophagia</taxon>
        <taxon>Cytophagales</taxon>
        <taxon>Hymenobacteraceae</taxon>
        <taxon>Adhaeribacter</taxon>
    </lineage>
</organism>
<dbReference type="Pfam" id="PF18962">
    <property type="entry name" value="Por_Secre_tail"/>
    <property type="match status" value="1"/>
</dbReference>
<proteinExistence type="predicted"/>
<dbReference type="EMBL" id="JAEHFX010000007">
    <property type="protein sequence ID" value="MBK0403989.1"/>
    <property type="molecule type" value="Genomic_DNA"/>
</dbReference>
<evidence type="ECO:0000259" key="1">
    <source>
        <dbReference type="Pfam" id="PF18962"/>
    </source>
</evidence>
<gene>
    <name evidence="2" type="ORF">I5M27_13420</name>
</gene>
<name>A0ABS1C3M4_9BACT</name>
<comment type="caution">
    <text evidence="2">The sequence shown here is derived from an EMBL/GenBank/DDBJ whole genome shotgun (WGS) entry which is preliminary data.</text>
</comment>